<reference evidence="2 3" key="1">
    <citation type="submission" date="2017-04" db="EMBL/GenBank/DDBJ databases">
        <title>Comparative genome analysis of Subtercola boreus.</title>
        <authorList>
            <person name="Cho Y.-J."/>
            <person name="Cho A."/>
            <person name="Kim O.-S."/>
            <person name="Lee J.-I."/>
        </authorList>
    </citation>
    <scope>NUCLEOTIDE SEQUENCE [LARGE SCALE GENOMIC DNA]</scope>
    <source>
        <strain evidence="2 3">P27444</strain>
    </source>
</reference>
<organism evidence="2 3">
    <name type="scientific">Subtercola boreus</name>
    <dbReference type="NCBI Taxonomy" id="120213"/>
    <lineage>
        <taxon>Bacteria</taxon>
        <taxon>Bacillati</taxon>
        <taxon>Actinomycetota</taxon>
        <taxon>Actinomycetes</taxon>
        <taxon>Micrococcales</taxon>
        <taxon>Microbacteriaceae</taxon>
        <taxon>Subtercola</taxon>
    </lineage>
</organism>
<name>A0A3E0VTN4_9MICO</name>
<evidence type="ECO:0000313" key="2">
    <source>
        <dbReference type="EMBL" id="RFA13246.1"/>
    </source>
</evidence>
<proteinExistence type="predicted"/>
<evidence type="ECO:0000256" key="1">
    <source>
        <dbReference type="SAM" id="Coils"/>
    </source>
</evidence>
<dbReference type="EMBL" id="NBXA01000019">
    <property type="protein sequence ID" value="RFA13246.1"/>
    <property type="molecule type" value="Genomic_DNA"/>
</dbReference>
<dbReference type="Proteomes" id="UP000256709">
    <property type="component" value="Unassembled WGS sequence"/>
</dbReference>
<dbReference type="OrthoDB" id="5124330at2"/>
<comment type="caution">
    <text evidence="2">The sequence shown here is derived from an EMBL/GenBank/DDBJ whole genome shotgun (WGS) entry which is preliminary data.</text>
</comment>
<protein>
    <submittedName>
        <fullName evidence="2">Uncharacterized protein</fullName>
    </submittedName>
</protein>
<evidence type="ECO:0000313" key="3">
    <source>
        <dbReference type="Proteomes" id="UP000256709"/>
    </source>
</evidence>
<sequence length="67" mass="7504">MAETFDELEKAVAALRSVTEEREILIRRRDELIRASLKGGATWVQVQNVTGLSPRGLSLAINRLPKE</sequence>
<accession>A0A3E0VTN4</accession>
<dbReference type="RefSeq" id="WP_147305850.1">
    <property type="nucleotide sequence ID" value="NZ_NBXA01000019.1"/>
</dbReference>
<keyword evidence="1" id="KW-0175">Coiled coil</keyword>
<gene>
    <name evidence="2" type="ORF">B7R21_08490</name>
</gene>
<dbReference type="AlphaFoldDB" id="A0A3E0VTN4"/>
<feature type="coiled-coil region" evidence="1">
    <location>
        <begin position="8"/>
        <end position="35"/>
    </location>
</feature>